<keyword evidence="1" id="KW-0812">Transmembrane</keyword>
<dbReference type="NCBIfam" id="NF041635">
    <property type="entry name" value="STM3941_fam"/>
    <property type="match status" value="1"/>
</dbReference>
<proteinExistence type="predicted"/>
<dbReference type="Proteomes" id="UP001179280">
    <property type="component" value="Unassembled WGS sequence"/>
</dbReference>
<dbReference type="InterPro" id="IPR048136">
    <property type="entry name" value="STM3941-like"/>
</dbReference>
<keyword evidence="3" id="KW-1185">Reference proteome</keyword>
<evidence type="ECO:0000313" key="3">
    <source>
        <dbReference type="Proteomes" id="UP001179280"/>
    </source>
</evidence>
<protein>
    <submittedName>
        <fullName evidence="2">Uncharacterized protein</fullName>
    </submittedName>
</protein>
<accession>A0ABS2SW98</accession>
<dbReference type="RefSeq" id="WP_204467002.1">
    <property type="nucleotide sequence ID" value="NZ_JAFBCV010000010.1"/>
</dbReference>
<feature type="transmembrane region" description="Helical" evidence="1">
    <location>
        <begin position="53"/>
        <end position="74"/>
    </location>
</feature>
<comment type="caution">
    <text evidence="2">The sequence shown here is derived from an EMBL/GenBank/DDBJ whole genome shotgun (WGS) entry which is preliminary data.</text>
</comment>
<gene>
    <name evidence="2" type="ORF">JOC54_003077</name>
</gene>
<dbReference type="EMBL" id="JAFBCV010000010">
    <property type="protein sequence ID" value="MBM7839797.1"/>
    <property type="molecule type" value="Genomic_DNA"/>
</dbReference>
<name>A0ABS2SW98_9BACI</name>
<keyword evidence="1" id="KW-1133">Transmembrane helix</keyword>
<feature type="transmembrane region" description="Helical" evidence="1">
    <location>
        <begin position="21"/>
        <end position="41"/>
    </location>
</feature>
<sequence length="184" mass="20747">MNQQTSSQAEPLIVHPSKKSFGFLALGASIFVVIGIGFVTTGSTMYGTAMNSIGYTSLIFFGFCLLYALTRLIFERPSLRIDDEGIYDNASAVGAGLVRWEEIKDLPIYTYGEQSYLGIVLYDVDEFIRKQPFLKRRIFKLNKWMPGLPTPFNIPAGLVQVSLEEVQERAVVYLEKARGKRKQF</sequence>
<evidence type="ECO:0000256" key="1">
    <source>
        <dbReference type="SAM" id="Phobius"/>
    </source>
</evidence>
<organism evidence="2 3">
    <name type="scientific">Shouchella xiaoxiensis</name>
    <dbReference type="NCBI Taxonomy" id="766895"/>
    <lineage>
        <taxon>Bacteria</taxon>
        <taxon>Bacillati</taxon>
        <taxon>Bacillota</taxon>
        <taxon>Bacilli</taxon>
        <taxon>Bacillales</taxon>
        <taxon>Bacillaceae</taxon>
        <taxon>Shouchella</taxon>
    </lineage>
</organism>
<reference evidence="2" key="1">
    <citation type="submission" date="2021-01" db="EMBL/GenBank/DDBJ databases">
        <title>Genomic Encyclopedia of Type Strains, Phase IV (KMG-IV): sequencing the most valuable type-strain genomes for metagenomic binning, comparative biology and taxonomic classification.</title>
        <authorList>
            <person name="Goeker M."/>
        </authorList>
    </citation>
    <scope>NUCLEOTIDE SEQUENCE</scope>
    <source>
        <strain evidence="2">DSM 21943</strain>
    </source>
</reference>
<evidence type="ECO:0000313" key="2">
    <source>
        <dbReference type="EMBL" id="MBM7839797.1"/>
    </source>
</evidence>
<keyword evidence="1" id="KW-0472">Membrane</keyword>